<protein>
    <submittedName>
        <fullName evidence="2">Uncharacterized protein</fullName>
    </submittedName>
</protein>
<organism evidence="2 3">
    <name type="scientific">Marchantia polymorpha subsp. ruderalis</name>
    <dbReference type="NCBI Taxonomy" id="1480154"/>
    <lineage>
        <taxon>Eukaryota</taxon>
        <taxon>Viridiplantae</taxon>
        <taxon>Streptophyta</taxon>
        <taxon>Embryophyta</taxon>
        <taxon>Marchantiophyta</taxon>
        <taxon>Marchantiopsida</taxon>
        <taxon>Marchantiidae</taxon>
        <taxon>Marchantiales</taxon>
        <taxon>Marchantiaceae</taxon>
        <taxon>Marchantia</taxon>
    </lineage>
</organism>
<evidence type="ECO:0000313" key="3">
    <source>
        <dbReference type="Proteomes" id="UP000077202"/>
    </source>
</evidence>
<evidence type="ECO:0000256" key="1">
    <source>
        <dbReference type="SAM" id="MobiDB-lite"/>
    </source>
</evidence>
<proteinExistence type="predicted"/>
<dbReference type="AlphaFoldDB" id="A0A176VZS9"/>
<dbReference type="EMBL" id="LVLJ01002192">
    <property type="protein sequence ID" value="OAE26324.1"/>
    <property type="molecule type" value="Genomic_DNA"/>
</dbReference>
<evidence type="ECO:0000313" key="2">
    <source>
        <dbReference type="EMBL" id="OAE26324.1"/>
    </source>
</evidence>
<keyword evidence="3" id="KW-1185">Reference proteome</keyword>
<reference evidence="2" key="1">
    <citation type="submission" date="2016-03" db="EMBL/GenBank/DDBJ databases">
        <title>Mechanisms controlling the formation of the plant cell surface in tip-growing cells are functionally conserved among land plants.</title>
        <authorList>
            <person name="Honkanen S."/>
            <person name="Jones V.A."/>
            <person name="Morieri G."/>
            <person name="Champion C."/>
            <person name="Hetherington A.J."/>
            <person name="Kelly S."/>
            <person name="Saint-Marcoux D."/>
            <person name="Proust H."/>
            <person name="Prescott H."/>
            <person name="Dolan L."/>
        </authorList>
    </citation>
    <scope>NUCLEOTIDE SEQUENCE [LARGE SCALE GENOMIC DNA]</scope>
    <source>
        <tissue evidence="2">Whole gametophyte</tissue>
    </source>
</reference>
<sequence length="175" mass="19696">MASRSDCQPTLVTKLCQFGKLGPQLQHVARRSWISVPLLPQLATAKMPRFLEAQAKMKMDMANAYGSEKKPPLRIIDLHVDEQHAAEADHHHQKDLKITPRGDIVAREGRSPAVAYYPDVPHNYLTHEDISHAQGSLDIGPIKRRVPISLMRGRTQLNRRDPRAPSYAFRGVPAE</sequence>
<comment type="caution">
    <text evidence="2">The sequence shown here is derived from an EMBL/GenBank/DDBJ whole genome shotgun (WGS) entry which is preliminary data.</text>
</comment>
<name>A0A176VZS9_MARPO</name>
<feature type="region of interest" description="Disordered" evidence="1">
    <location>
        <begin position="153"/>
        <end position="175"/>
    </location>
</feature>
<dbReference type="Proteomes" id="UP000077202">
    <property type="component" value="Unassembled WGS sequence"/>
</dbReference>
<accession>A0A176VZS9</accession>
<gene>
    <name evidence="2" type="ORF">AXG93_583s1000</name>
</gene>